<evidence type="ECO:0000256" key="1">
    <source>
        <dbReference type="ARBA" id="ARBA00023015"/>
    </source>
</evidence>
<evidence type="ECO:0000256" key="3">
    <source>
        <dbReference type="ARBA" id="ARBA00023163"/>
    </source>
</evidence>
<gene>
    <name evidence="6" type="ORF">H0185_20630</name>
</gene>
<comment type="caution">
    <text evidence="6">The sequence shown here is derived from an EMBL/GenBank/DDBJ whole genome shotgun (WGS) entry which is preliminary data.</text>
</comment>
<dbReference type="SMART" id="SM00354">
    <property type="entry name" value="HTH_LACI"/>
    <property type="match status" value="1"/>
</dbReference>
<evidence type="ECO:0000313" key="7">
    <source>
        <dbReference type="Proteomes" id="UP000769780"/>
    </source>
</evidence>
<dbReference type="CDD" id="cd06267">
    <property type="entry name" value="PBP1_LacI_sugar_binding-like"/>
    <property type="match status" value="1"/>
</dbReference>
<dbReference type="Gene3D" id="1.10.260.40">
    <property type="entry name" value="lambda repressor-like DNA-binding domains"/>
    <property type="match status" value="1"/>
</dbReference>
<protein>
    <submittedName>
        <fullName evidence="6">LacI family DNA-binding transcriptional regulator</fullName>
    </submittedName>
</protein>
<evidence type="ECO:0000256" key="2">
    <source>
        <dbReference type="ARBA" id="ARBA00023125"/>
    </source>
</evidence>
<dbReference type="CDD" id="cd01392">
    <property type="entry name" value="HTH_LacI"/>
    <property type="match status" value="1"/>
</dbReference>
<organism evidence="6 7">
    <name type="scientific">Mesobacillus maritimus</name>
    <dbReference type="NCBI Taxonomy" id="1643336"/>
    <lineage>
        <taxon>Bacteria</taxon>
        <taxon>Bacillati</taxon>
        <taxon>Bacillota</taxon>
        <taxon>Bacilli</taxon>
        <taxon>Bacillales</taxon>
        <taxon>Bacillaceae</taxon>
        <taxon>Mesobacillus</taxon>
    </lineage>
</organism>
<accession>A0ABS7KAA3</accession>
<keyword evidence="2 6" id="KW-0238">DNA-binding</keyword>
<dbReference type="PROSITE" id="PS50943">
    <property type="entry name" value="HTH_CROC1"/>
    <property type="match status" value="1"/>
</dbReference>
<dbReference type="Proteomes" id="UP000769780">
    <property type="component" value="Unassembled WGS sequence"/>
</dbReference>
<dbReference type="Gene3D" id="3.40.50.2300">
    <property type="match status" value="2"/>
</dbReference>
<reference evidence="6 7" key="1">
    <citation type="submission" date="2020-07" db="EMBL/GenBank/DDBJ databases">
        <title>Fungal Genomes of the International Space Station.</title>
        <authorList>
            <person name="Seuylemezian A."/>
            <person name="Singh N.K."/>
            <person name="Wood J."/>
            <person name="Venkateswaran K."/>
        </authorList>
    </citation>
    <scope>NUCLEOTIDE SEQUENCE [LARGE SCALE GENOMIC DNA]</scope>
    <source>
        <strain evidence="6 7">PL-B2</strain>
    </source>
</reference>
<evidence type="ECO:0000313" key="6">
    <source>
        <dbReference type="EMBL" id="MBY0099179.1"/>
    </source>
</evidence>
<dbReference type="SUPFAM" id="SSF53822">
    <property type="entry name" value="Periplasmic binding protein-like I"/>
    <property type="match status" value="1"/>
</dbReference>
<dbReference type="Pfam" id="PF00356">
    <property type="entry name" value="LacI"/>
    <property type="match status" value="1"/>
</dbReference>
<dbReference type="InterPro" id="IPR000843">
    <property type="entry name" value="HTH_LacI"/>
</dbReference>
<evidence type="ECO:0000259" key="5">
    <source>
        <dbReference type="PROSITE" id="PS50943"/>
    </source>
</evidence>
<dbReference type="PANTHER" id="PTHR30146">
    <property type="entry name" value="LACI-RELATED TRANSCRIPTIONAL REPRESSOR"/>
    <property type="match status" value="1"/>
</dbReference>
<dbReference type="InterPro" id="IPR010982">
    <property type="entry name" value="Lambda_DNA-bd_dom_sf"/>
</dbReference>
<dbReference type="EMBL" id="JACWFH010000033">
    <property type="protein sequence ID" value="MBY0099179.1"/>
    <property type="molecule type" value="Genomic_DNA"/>
</dbReference>
<sequence>MSLTIKDIAKMAGVSPSTVSKVLNNYGGINPETKRKVTEVIQKVDYQPNFSARSLATKKSNLIGLIYAGKINVDMTHPFFNEVISTFKKAIGQLGYDIIMFSNEQFRQDNGSYIARCRHFHVDGCLVIAGEEVEELIYELARGGFPCMGIDIELTGPRSSYLMTDNVNLSRKVVEYFYLNSIREIGFIGGRRDSQISNLRKQGFIEAMNQFGLIVKDEWIRYGDFHEDSGYRAMKEVLKSKSYPEAIFCASDLMALGAITAIKEEGLKVPDDIRIVGCDDIAACRYSDPKLTTVKQDKEKFGKLAAYMLNDLINGTSQLKPVLIDSELIVRDSCGGRELSRGEESERIQSAITLGLKS</sequence>
<evidence type="ECO:0000259" key="4">
    <source>
        <dbReference type="PROSITE" id="PS50932"/>
    </source>
</evidence>
<dbReference type="PANTHER" id="PTHR30146:SF109">
    <property type="entry name" value="HTH-TYPE TRANSCRIPTIONAL REGULATOR GALS"/>
    <property type="match status" value="1"/>
</dbReference>
<keyword evidence="7" id="KW-1185">Reference proteome</keyword>
<dbReference type="PRINTS" id="PR00036">
    <property type="entry name" value="HTHLACI"/>
</dbReference>
<keyword evidence="1" id="KW-0805">Transcription regulation</keyword>
<dbReference type="PROSITE" id="PS50932">
    <property type="entry name" value="HTH_LACI_2"/>
    <property type="match status" value="1"/>
</dbReference>
<name>A0ABS7KAA3_9BACI</name>
<dbReference type="Pfam" id="PF13377">
    <property type="entry name" value="Peripla_BP_3"/>
    <property type="match status" value="1"/>
</dbReference>
<dbReference type="InterPro" id="IPR001387">
    <property type="entry name" value="Cro/C1-type_HTH"/>
</dbReference>
<dbReference type="InterPro" id="IPR028082">
    <property type="entry name" value="Peripla_BP_I"/>
</dbReference>
<proteinExistence type="predicted"/>
<keyword evidence="3" id="KW-0804">Transcription</keyword>
<dbReference type="RefSeq" id="WP_221875396.1">
    <property type="nucleotide sequence ID" value="NZ_JACWFH010000033.1"/>
</dbReference>
<dbReference type="PROSITE" id="PS00356">
    <property type="entry name" value="HTH_LACI_1"/>
    <property type="match status" value="1"/>
</dbReference>
<feature type="domain" description="HTH cro/C1-type" evidence="5">
    <location>
        <begin position="3"/>
        <end position="47"/>
    </location>
</feature>
<dbReference type="GO" id="GO:0003677">
    <property type="term" value="F:DNA binding"/>
    <property type="evidence" value="ECO:0007669"/>
    <property type="project" value="UniProtKB-KW"/>
</dbReference>
<feature type="domain" description="HTH lacI-type" evidence="4">
    <location>
        <begin position="3"/>
        <end position="57"/>
    </location>
</feature>
<dbReference type="SUPFAM" id="SSF47413">
    <property type="entry name" value="lambda repressor-like DNA-binding domains"/>
    <property type="match status" value="1"/>
</dbReference>
<dbReference type="InterPro" id="IPR046335">
    <property type="entry name" value="LacI/GalR-like_sensor"/>
</dbReference>